<dbReference type="NCBIfam" id="TIGR01730">
    <property type="entry name" value="RND_mfp"/>
    <property type="match status" value="1"/>
</dbReference>
<evidence type="ECO:0000313" key="9">
    <source>
        <dbReference type="Proteomes" id="UP000315750"/>
    </source>
</evidence>
<dbReference type="OrthoDB" id="5318766at2"/>
<evidence type="ECO:0000256" key="2">
    <source>
        <dbReference type="ARBA" id="ARBA00009477"/>
    </source>
</evidence>
<dbReference type="InterPro" id="IPR050465">
    <property type="entry name" value="UPF0194_transport"/>
</dbReference>
<feature type="domain" description="CusB-like beta-barrel" evidence="7">
    <location>
        <begin position="264"/>
        <end position="339"/>
    </location>
</feature>
<dbReference type="EMBL" id="CP036278">
    <property type="protein sequence ID" value="QDU57177.1"/>
    <property type="molecule type" value="Genomic_DNA"/>
</dbReference>
<sequence precursor="true">MSVLKQPTLASLSAGLLCIAAFASPTAALAQGGRPPSPVVVVPVVEQEVMATQSFVGTVMPSQRATVGSAVDGRVIECNIEEGDRVEEGQPLAQLLTDTISLEIANASSELDLKKAQLEELENGTRPELLEQYRARMASAKARRDYLASRRERLRDLAERSSAVTEDEWSEAVSLALEAEESAAEAVAAYEEAKIGPRAEVIAQAKAEVAMQQAVVDRLEDQRNKYTVRSRFAGYVVTKHTEVGQWMSSGGDVADVVGVDIVEVVVQVLERSVPYIQVGAEVSVEIPALPQSPFSGKVVAVVPSADVRARTFPVKVAIENQSTDSGPMIKPGMFAQVRLPVGNMTTSKLVPKDAVVLSQNGPVVYVVTSPGGQKPSGVTLTPVKLGQVFGPMIEVEAAALTPGQLIVTEGNERLNPNSQVSVLRQDDPPSVASPER</sequence>
<evidence type="ECO:0000259" key="6">
    <source>
        <dbReference type="Pfam" id="PF25917"/>
    </source>
</evidence>
<dbReference type="Gene3D" id="2.40.420.20">
    <property type="match status" value="1"/>
</dbReference>
<dbReference type="InterPro" id="IPR058625">
    <property type="entry name" value="MdtA-like_BSH"/>
</dbReference>
<feature type="chain" id="PRO_5022012824" evidence="5">
    <location>
        <begin position="31"/>
        <end position="436"/>
    </location>
</feature>
<accession>A0A518AR28</accession>
<evidence type="ECO:0000313" key="8">
    <source>
        <dbReference type="EMBL" id="QDU57177.1"/>
    </source>
</evidence>
<feature type="region of interest" description="Disordered" evidence="4">
    <location>
        <begin position="417"/>
        <end position="436"/>
    </location>
</feature>
<dbReference type="GO" id="GO:0022857">
    <property type="term" value="F:transmembrane transporter activity"/>
    <property type="evidence" value="ECO:0007669"/>
    <property type="project" value="InterPro"/>
</dbReference>
<dbReference type="InterPro" id="IPR006143">
    <property type="entry name" value="RND_pump_MFP"/>
</dbReference>
<protein>
    <submittedName>
        <fullName evidence="8">Multidrug resistance protein MdtA</fullName>
    </submittedName>
</protein>
<dbReference type="AlphaFoldDB" id="A0A518AR28"/>
<proteinExistence type="inferred from homology"/>
<dbReference type="SUPFAM" id="SSF111369">
    <property type="entry name" value="HlyD-like secretion proteins"/>
    <property type="match status" value="2"/>
</dbReference>
<dbReference type="Pfam" id="PF25917">
    <property type="entry name" value="BSH_RND"/>
    <property type="match status" value="1"/>
</dbReference>
<dbReference type="GO" id="GO:0016020">
    <property type="term" value="C:membrane"/>
    <property type="evidence" value="ECO:0007669"/>
    <property type="project" value="InterPro"/>
</dbReference>
<gene>
    <name evidence="8" type="primary">mdtA_4</name>
    <name evidence="8" type="ORF">Pan181_33910</name>
</gene>
<dbReference type="GO" id="GO:0030313">
    <property type="term" value="C:cell envelope"/>
    <property type="evidence" value="ECO:0007669"/>
    <property type="project" value="UniProtKB-SubCell"/>
</dbReference>
<dbReference type="PANTHER" id="PTHR32347">
    <property type="entry name" value="EFFLUX SYSTEM COMPONENT YKNX-RELATED"/>
    <property type="match status" value="1"/>
</dbReference>
<keyword evidence="5" id="KW-0732">Signal</keyword>
<dbReference type="InterPro" id="IPR058792">
    <property type="entry name" value="Beta-barrel_RND_2"/>
</dbReference>
<evidence type="ECO:0000256" key="5">
    <source>
        <dbReference type="SAM" id="SignalP"/>
    </source>
</evidence>
<dbReference type="KEGG" id="amuc:Pan181_33910"/>
<name>A0A518AR28_9BACT</name>
<dbReference type="Gene3D" id="2.40.50.100">
    <property type="match status" value="1"/>
</dbReference>
<dbReference type="Gene3D" id="2.40.30.170">
    <property type="match status" value="1"/>
</dbReference>
<evidence type="ECO:0000256" key="4">
    <source>
        <dbReference type="SAM" id="MobiDB-lite"/>
    </source>
</evidence>
<organism evidence="8 9">
    <name type="scientific">Aeoliella mucimassa</name>
    <dbReference type="NCBI Taxonomy" id="2527972"/>
    <lineage>
        <taxon>Bacteria</taxon>
        <taxon>Pseudomonadati</taxon>
        <taxon>Planctomycetota</taxon>
        <taxon>Planctomycetia</taxon>
        <taxon>Pirellulales</taxon>
        <taxon>Lacipirellulaceae</taxon>
        <taxon>Aeoliella</taxon>
    </lineage>
</organism>
<feature type="signal peptide" evidence="5">
    <location>
        <begin position="1"/>
        <end position="30"/>
    </location>
</feature>
<dbReference type="Pfam" id="PF25954">
    <property type="entry name" value="Beta-barrel_RND_2"/>
    <property type="match status" value="1"/>
</dbReference>
<keyword evidence="9" id="KW-1185">Reference proteome</keyword>
<feature type="domain" description="Multidrug resistance protein MdtA-like barrel-sandwich hybrid" evidence="6">
    <location>
        <begin position="64"/>
        <end position="254"/>
    </location>
</feature>
<comment type="similarity">
    <text evidence="2">Belongs to the membrane fusion protein (MFP) (TC 8.A.1) family.</text>
</comment>
<dbReference type="Proteomes" id="UP000315750">
    <property type="component" value="Chromosome"/>
</dbReference>
<comment type="subcellular location">
    <subcellularLocation>
        <location evidence="1">Cell envelope</location>
    </subcellularLocation>
</comment>
<keyword evidence="3" id="KW-0175">Coiled coil</keyword>
<reference evidence="8 9" key="1">
    <citation type="submission" date="2019-02" db="EMBL/GenBank/DDBJ databases">
        <title>Deep-cultivation of Planctomycetes and their phenomic and genomic characterization uncovers novel biology.</title>
        <authorList>
            <person name="Wiegand S."/>
            <person name="Jogler M."/>
            <person name="Boedeker C."/>
            <person name="Pinto D."/>
            <person name="Vollmers J."/>
            <person name="Rivas-Marin E."/>
            <person name="Kohn T."/>
            <person name="Peeters S.H."/>
            <person name="Heuer A."/>
            <person name="Rast P."/>
            <person name="Oberbeckmann S."/>
            <person name="Bunk B."/>
            <person name="Jeske O."/>
            <person name="Meyerdierks A."/>
            <person name="Storesund J.E."/>
            <person name="Kallscheuer N."/>
            <person name="Luecker S."/>
            <person name="Lage O.M."/>
            <person name="Pohl T."/>
            <person name="Merkel B.J."/>
            <person name="Hornburger P."/>
            <person name="Mueller R.-W."/>
            <person name="Bruemmer F."/>
            <person name="Labrenz M."/>
            <person name="Spormann A.M."/>
            <person name="Op den Camp H."/>
            <person name="Overmann J."/>
            <person name="Amann R."/>
            <person name="Jetten M.S.M."/>
            <person name="Mascher T."/>
            <person name="Medema M.H."/>
            <person name="Devos D.P."/>
            <person name="Kaster A.-K."/>
            <person name="Ovreas L."/>
            <person name="Rohde M."/>
            <person name="Galperin M.Y."/>
            <person name="Jogler C."/>
        </authorList>
    </citation>
    <scope>NUCLEOTIDE SEQUENCE [LARGE SCALE GENOMIC DNA]</scope>
    <source>
        <strain evidence="8 9">Pan181</strain>
    </source>
</reference>
<evidence type="ECO:0000256" key="3">
    <source>
        <dbReference type="ARBA" id="ARBA00023054"/>
    </source>
</evidence>
<evidence type="ECO:0000256" key="1">
    <source>
        <dbReference type="ARBA" id="ARBA00004196"/>
    </source>
</evidence>
<dbReference type="RefSeq" id="WP_145248165.1">
    <property type="nucleotide sequence ID" value="NZ_CP036278.1"/>
</dbReference>
<evidence type="ECO:0000259" key="7">
    <source>
        <dbReference type="Pfam" id="PF25954"/>
    </source>
</evidence>